<protein>
    <submittedName>
        <fullName evidence="1">Uncharacterized protein</fullName>
    </submittedName>
</protein>
<dbReference type="AlphaFoldDB" id="A0A0F9CV95"/>
<feature type="non-terminal residue" evidence="1">
    <location>
        <position position="1"/>
    </location>
</feature>
<organism evidence="1">
    <name type="scientific">marine sediment metagenome</name>
    <dbReference type="NCBI Taxonomy" id="412755"/>
    <lineage>
        <taxon>unclassified sequences</taxon>
        <taxon>metagenomes</taxon>
        <taxon>ecological metagenomes</taxon>
    </lineage>
</organism>
<dbReference type="EMBL" id="LAZR01031614">
    <property type="protein sequence ID" value="KKL53248.1"/>
    <property type="molecule type" value="Genomic_DNA"/>
</dbReference>
<sequence length="24" mass="2858">YKLKHLTAKRLEVIVEHCADKIIH</sequence>
<accession>A0A0F9CV95</accession>
<comment type="caution">
    <text evidence="1">The sequence shown here is derived from an EMBL/GenBank/DDBJ whole genome shotgun (WGS) entry which is preliminary data.</text>
</comment>
<reference evidence="1" key="1">
    <citation type="journal article" date="2015" name="Nature">
        <title>Complex archaea that bridge the gap between prokaryotes and eukaryotes.</title>
        <authorList>
            <person name="Spang A."/>
            <person name="Saw J.H."/>
            <person name="Jorgensen S.L."/>
            <person name="Zaremba-Niedzwiedzka K."/>
            <person name="Martijn J."/>
            <person name="Lind A.E."/>
            <person name="van Eijk R."/>
            <person name="Schleper C."/>
            <person name="Guy L."/>
            <person name="Ettema T.J."/>
        </authorList>
    </citation>
    <scope>NUCLEOTIDE SEQUENCE</scope>
</reference>
<evidence type="ECO:0000313" key="1">
    <source>
        <dbReference type="EMBL" id="KKL53248.1"/>
    </source>
</evidence>
<name>A0A0F9CV95_9ZZZZ</name>
<proteinExistence type="predicted"/>
<gene>
    <name evidence="1" type="ORF">LCGC14_2277390</name>
</gene>